<keyword evidence="3" id="KW-1185">Reference proteome</keyword>
<sequence length="434" mass="49505">ISKNSYILDLFQNMCSLCLPHEVWTFVFRLLPLSDRLRVRASCKYFRHLVDNALWRDWTLELRTRSVGDDEYDEEGFWSMVRCWRVTSARVTSPNSLRLTRVVKELPGVTTLVKNIGVMTIQDLKHFTSLKRLDLTSSSDLCLKDFTLFLPQCLTHLRVCQFSYNTPELPLELPFTKLKSLVFHSAFDSHPVTVLHFFLSSLPQLQHLSLRIYTDNFFEGNVSDLTPLHNCPLSSLELLDCYTNKLPLELMKMLSTLPFLRSLAIVCLCTGDVDVDDDTSHKLSTWLRDLPALTSLLVTCLDIGGFVRSIPCSVTRLILVPLEVNPWTEIMSALSTQLPNLHHLHLQPHDALGSDTALIPRFFPKLKTLRLSHKKVPEDAFLSLASLKELEVLETLDEEPLPAALISKLRELTKNRVQICSSSENVAVLTCWCK</sequence>
<dbReference type="InterPro" id="IPR036047">
    <property type="entry name" value="F-box-like_dom_sf"/>
</dbReference>
<dbReference type="SUPFAM" id="SSF81383">
    <property type="entry name" value="F-box domain"/>
    <property type="match status" value="1"/>
</dbReference>
<dbReference type="Gene3D" id="1.20.1280.50">
    <property type="match status" value="1"/>
</dbReference>
<dbReference type="PROSITE" id="PS50181">
    <property type="entry name" value="FBOX"/>
    <property type="match status" value="1"/>
</dbReference>
<organism evidence="2 3">
    <name type="scientific">Neogobius melanostomus</name>
    <name type="common">round goby</name>
    <dbReference type="NCBI Taxonomy" id="47308"/>
    <lineage>
        <taxon>Eukaryota</taxon>
        <taxon>Metazoa</taxon>
        <taxon>Chordata</taxon>
        <taxon>Craniata</taxon>
        <taxon>Vertebrata</taxon>
        <taxon>Euteleostomi</taxon>
        <taxon>Actinopterygii</taxon>
        <taxon>Neopterygii</taxon>
        <taxon>Teleostei</taxon>
        <taxon>Neoteleostei</taxon>
        <taxon>Acanthomorphata</taxon>
        <taxon>Gobiaria</taxon>
        <taxon>Gobiiformes</taxon>
        <taxon>Gobioidei</taxon>
        <taxon>Gobiidae</taxon>
        <taxon>Benthophilinae</taxon>
        <taxon>Neogobiini</taxon>
        <taxon>Neogobius</taxon>
    </lineage>
</organism>
<reference evidence="2" key="2">
    <citation type="submission" date="2025-09" db="UniProtKB">
        <authorList>
            <consortium name="Ensembl"/>
        </authorList>
    </citation>
    <scope>IDENTIFICATION</scope>
</reference>
<evidence type="ECO:0000313" key="3">
    <source>
        <dbReference type="Proteomes" id="UP000694523"/>
    </source>
</evidence>
<name>A0A8C6TBV1_9GOBI</name>
<dbReference type="Gene3D" id="3.80.10.10">
    <property type="entry name" value="Ribonuclease Inhibitor"/>
    <property type="match status" value="1"/>
</dbReference>
<dbReference type="Proteomes" id="UP000694523">
    <property type="component" value="Unplaced"/>
</dbReference>
<dbReference type="InterPro" id="IPR001810">
    <property type="entry name" value="F-box_dom"/>
</dbReference>
<protein>
    <recommendedName>
        <fullName evidence="1">F-box domain-containing protein</fullName>
    </recommendedName>
</protein>
<dbReference type="AlphaFoldDB" id="A0A8C6TBV1"/>
<dbReference type="Ensembl" id="ENSNMLT00000020198.1">
    <property type="protein sequence ID" value="ENSNMLP00000017970.1"/>
    <property type="gene ID" value="ENSNMLG00000011835.1"/>
</dbReference>
<dbReference type="Pfam" id="PF12937">
    <property type="entry name" value="F-box-like"/>
    <property type="match status" value="1"/>
</dbReference>
<dbReference type="SUPFAM" id="SSF52047">
    <property type="entry name" value="RNI-like"/>
    <property type="match status" value="1"/>
</dbReference>
<evidence type="ECO:0000259" key="1">
    <source>
        <dbReference type="PROSITE" id="PS50181"/>
    </source>
</evidence>
<feature type="domain" description="F-box" evidence="1">
    <location>
        <begin position="13"/>
        <end position="58"/>
    </location>
</feature>
<proteinExistence type="predicted"/>
<reference evidence="2" key="1">
    <citation type="submission" date="2025-08" db="UniProtKB">
        <authorList>
            <consortium name="Ensembl"/>
        </authorList>
    </citation>
    <scope>IDENTIFICATION</scope>
</reference>
<accession>A0A8C6TBV1</accession>
<evidence type="ECO:0000313" key="2">
    <source>
        <dbReference type="Ensembl" id="ENSNMLP00000017970.1"/>
    </source>
</evidence>
<dbReference type="InterPro" id="IPR032675">
    <property type="entry name" value="LRR_dom_sf"/>
</dbReference>